<gene>
    <name evidence="2" type="ORF">RFULGI_LOCUS11803</name>
</gene>
<keyword evidence="3" id="KW-1185">Reference proteome</keyword>
<accession>A0A9N9I9Z1</accession>
<dbReference type="Proteomes" id="UP000789396">
    <property type="component" value="Unassembled WGS sequence"/>
</dbReference>
<proteinExistence type="predicted"/>
<dbReference type="EMBL" id="CAJVPZ010026669">
    <property type="protein sequence ID" value="CAG8726268.1"/>
    <property type="molecule type" value="Genomic_DNA"/>
</dbReference>
<organism evidence="2 3">
    <name type="scientific">Racocetra fulgida</name>
    <dbReference type="NCBI Taxonomy" id="60492"/>
    <lineage>
        <taxon>Eukaryota</taxon>
        <taxon>Fungi</taxon>
        <taxon>Fungi incertae sedis</taxon>
        <taxon>Mucoromycota</taxon>
        <taxon>Glomeromycotina</taxon>
        <taxon>Glomeromycetes</taxon>
        <taxon>Diversisporales</taxon>
        <taxon>Gigasporaceae</taxon>
        <taxon>Racocetra</taxon>
    </lineage>
</organism>
<evidence type="ECO:0000256" key="1">
    <source>
        <dbReference type="SAM" id="MobiDB-lite"/>
    </source>
</evidence>
<name>A0A9N9I9Z1_9GLOM</name>
<feature type="non-terminal residue" evidence="2">
    <location>
        <position position="105"/>
    </location>
</feature>
<feature type="compositionally biased region" description="Basic and acidic residues" evidence="1">
    <location>
        <begin position="48"/>
        <end position="63"/>
    </location>
</feature>
<comment type="caution">
    <text evidence="2">The sequence shown here is derived from an EMBL/GenBank/DDBJ whole genome shotgun (WGS) entry which is preliminary data.</text>
</comment>
<sequence>MEETGRCKSQKIRLQYLPKNQYDTINNKPQIKRRLNSKQKYGNIIKFDKKGKQKEQGSMDLPHRPLNGNIIDSPSSPIGEEISETNDINEYPAPLHDDLYRYAYF</sequence>
<feature type="region of interest" description="Disordered" evidence="1">
    <location>
        <begin position="48"/>
        <end position="90"/>
    </location>
</feature>
<feature type="compositionally biased region" description="Low complexity" evidence="1">
    <location>
        <begin position="70"/>
        <end position="80"/>
    </location>
</feature>
<evidence type="ECO:0000313" key="3">
    <source>
        <dbReference type="Proteomes" id="UP000789396"/>
    </source>
</evidence>
<protein>
    <submittedName>
        <fullName evidence="2">14458_t:CDS:1</fullName>
    </submittedName>
</protein>
<reference evidence="2" key="1">
    <citation type="submission" date="2021-06" db="EMBL/GenBank/DDBJ databases">
        <authorList>
            <person name="Kallberg Y."/>
            <person name="Tangrot J."/>
            <person name="Rosling A."/>
        </authorList>
    </citation>
    <scope>NUCLEOTIDE SEQUENCE</scope>
    <source>
        <strain evidence="2">IN212</strain>
    </source>
</reference>
<dbReference type="AlphaFoldDB" id="A0A9N9I9Z1"/>
<evidence type="ECO:0000313" key="2">
    <source>
        <dbReference type="EMBL" id="CAG8726268.1"/>
    </source>
</evidence>